<sequence>VKRAWDAIDTQLIQNSFKCCGISVATDGSEDDLIFNYDCIENNNNKIDNNNEIDEFIFNGKKNLVSQL</sequence>
<evidence type="ECO:0000313" key="2">
    <source>
        <dbReference type="Proteomes" id="UP000789366"/>
    </source>
</evidence>
<name>A0ACA9NZL1_9GLOM</name>
<accession>A0ACA9NZL1</accession>
<reference evidence="1" key="1">
    <citation type="submission" date="2021-06" db="EMBL/GenBank/DDBJ databases">
        <authorList>
            <person name="Kallberg Y."/>
            <person name="Tangrot J."/>
            <person name="Rosling A."/>
        </authorList>
    </citation>
    <scope>NUCLEOTIDE SEQUENCE</scope>
    <source>
        <strain evidence="1">28 12/20/2015</strain>
    </source>
</reference>
<feature type="non-terminal residue" evidence="1">
    <location>
        <position position="1"/>
    </location>
</feature>
<evidence type="ECO:0000313" key="1">
    <source>
        <dbReference type="EMBL" id="CAG8685559.1"/>
    </source>
</evidence>
<comment type="caution">
    <text evidence="1">The sequence shown here is derived from an EMBL/GenBank/DDBJ whole genome shotgun (WGS) entry which is preliminary data.</text>
</comment>
<keyword evidence="2" id="KW-1185">Reference proteome</keyword>
<protein>
    <submittedName>
        <fullName evidence="1">9006_t:CDS:1</fullName>
    </submittedName>
</protein>
<dbReference type="Proteomes" id="UP000789366">
    <property type="component" value="Unassembled WGS sequence"/>
</dbReference>
<proteinExistence type="predicted"/>
<dbReference type="EMBL" id="CAJVPW010019197">
    <property type="protein sequence ID" value="CAG8685559.1"/>
    <property type="molecule type" value="Genomic_DNA"/>
</dbReference>
<gene>
    <name evidence="1" type="ORF">SPELUC_LOCUS10400</name>
</gene>
<organism evidence="1 2">
    <name type="scientific">Cetraspora pellucida</name>
    <dbReference type="NCBI Taxonomy" id="1433469"/>
    <lineage>
        <taxon>Eukaryota</taxon>
        <taxon>Fungi</taxon>
        <taxon>Fungi incertae sedis</taxon>
        <taxon>Mucoromycota</taxon>
        <taxon>Glomeromycotina</taxon>
        <taxon>Glomeromycetes</taxon>
        <taxon>Diversisporales</taxon>
        <taxon>Gigasporaceae</taxon>
        <taxon>Cetraspora</taxon>
    </lineage>
</organism>